<dbReference type="GO" id="GO:0016491">
    <property type="term" value="F:oxidoreductase activity"/>
    <property type="evidence" value="ECO:0007669"/>
    <property type="project" value="UniProtKB-KW"/>
</dbReference>
<feature type="domain" description="GFO/IDH/MocA-like oxidoreductase" evidence="3">
    <location>
        <begin position="134"/>
        <end position="269"/>
    </location>
</feature>
<dbReference type="Gene3D" id="3.40.50.720">
    <property type="entry name" value="NAD(P)-binding Rossmann-like Domain"/>
    <property type="match status" value="1"/>
</dbReference>
<evidence type="ECO:0000259" key="2">
    <source>
        <dbReference type="Pfam" id="PF01408"/>
    </source>
</evidence>
<keyword evidence="1" id="KW-0560">Oxidoreductase</keyword>
<dbReference type="InterPro" id="IPR036291">
    <property type="entry name" value="NAD(P)-bd_dom_sf"/>
</dbReference>
<evidence type="ECO:0000259" key="3">
    <source>
        <dbReference type="Pfam" id="PF22725"/>
    </source>
</evidence>
<dbReference type="STRING" id="383372.Rcas_1190"/>
<dbReference type="OrthoDB" id="9815825at2"/>
<dbReference type="InterPro" id="IPR055170">
    <property type="entry name" value="GFO_IDH_MocA-like_dom"/>
</dbReference>
<dbReference type="GO" id="GO:0000166">
    <property type="term" value="F:nucleotide binding"/>
    <property type="evidence" value="ECO:0007669"/>
    <property type="project" value="InterPro"/>
</dbReference>
<reference evidence="4 5" key="1">
    <citation type="submission" date="2007-08" db="EMBL/GenBank/DDBJ databases">
        <title>Complete sequence of Roseiflexus castenholzii DSM 13941.</title>
        <authorList>
            <consortium name="US DOE Joint Genome Institute"/>
            <person name="Copeland A."/>
            <person name="Lucas S."/>
            <person name="Lapidus A."/>
            <person name="Barry K."/>
            <person name="Glavina del Rio T."/>
            <person name="Dalin E."/>
            <person name="Tice H."/>
            <person name="Pitluck S."/>
            <person name="Thompson L.S."/>
            <person name="Brettin T."/>
            <person name="Bruce D."/>
            <person name="Detter J.C."/>
            <person name="Han C."/>
            <person name="Tapia R."/>
            <person name="Schmutz J."/>
            <person name="Larimer F."/>
            <person name="Land M."/>
            <person name="Hauser L."/>
            <person name="Kyrpides N."/>
            <person name="Mikhailova N."/>
            <person name="Bryant D.A."/>
            <person name="Hanada S."/>
            <person name="Tsukatani Y."/>
            <person name="Richardson P."/>
        </authorList>
    </citation>
    <scope>NUCLEOTIDE SEQUENCE [LARGE SCALE GENOMIC DNA]</scope>
    <source>
        <strain evidence="5">DSM 13941 / HLO8</strain>
    </source>
</reference>
<evidence type="ECO:0000313" key="4">
    <source>
        <dbReference type="EMBL" id="ABU57287.1"/>
    </source>
</evidence>
<protein>
    <submittedName>
        <fullName evidence="4">Oxidoreductase domain protein</fullName>
    </submittedName>
</protein>
<gene>
    <name evidence="4" type="ordered locus">Rcas_1190</name>
</gene>
<dbReference type="AlphaFoldDB" id="A7NII7"/>
<dbReference type="Proteomes" id="UP000000263">
    <property type="component" value="Chromosome"/>
</dbReference>
<dbReference type="PANTHER" id="PTHR43818:SF11">
    <property type="entry name" value="BCDNA.GH03377"/>
    <property type="match status" value="1"/>
</dbReference>
<dbReference type="Gene3D" id="3.30.360.10">
    <property type="entry name" value="Dihydrodipicolinate Reductase, domain 2"/>
    <property type="match status" value="1"/>
</dbReference>
<accession>A7NII7</accession>
<evidence type="ECO:0000313" key="5">
    <source>
        <dbReference type="Proteomes" id="UP000000263"/>
    </source>
</evidence>
<dbReference type="EMBL" id="CP000804">
    <property type="protein sequence ID" value="ABU57287.1"/>
    <property type="molecule type" value="Genomic_DNA"/>
</dbReference>
<dbReference type="InterPro" id="IPR050463">
    <property type="entry name" value="Gfo/Idh/MocA_oxidrdct_glycsds"/>
</dbReference>
<dbReference type="Pfam" id="PF01408">
    <property type="entry name" value="GFO_IDH_MocA"/>
    <property type="match status" value="1"/>
</dbReference>
<dbReference type="RefSeq" id="WP_012119717.1">
    <property type="nucleotide sequence ID" value="NC_009767.1"/>
</dbReference>
<organism evidence="4 5">
    <name type="scientific">Roseiflexus castenholzii (strain DSM 13941 / HLO8)</name>
    <dbReference type="NCBI Taxonomy" id="383372"/>
    <lineage>
        <taxon>Bacteria</taxon>
        <taxon>Bacillati</taxon>
        <taxon>Chloroflexota</taxon>
        <taxon>Chloroflexia</taxon>
        <taxon>Chloroflexales</taxon>
        <taxon>Roseiflexineae</taxon>
        <taxon>Roseiflexaceae</taxon>
        <taxon>Roseiflexus</taxon>
    </lineage>
</organism>
<dbReference type="PANTHER" id="PTHR43818">
    <property type="entry name" value="BCDNA.GH03377"/>
    <property type="match status" value="1"/>
</dbReference>
<dbReference type="eggNOG" id="COG0673">
    <property type="taxonomic scope" value="Bacteria"/>
</dbReference>
<name>A7NII7_ROSCS</name>
<dbReference type="SUPFAM" id="SSF51735">
    <property type="entry name" value="NAD(P)-binding Rossmann-fold domains"/>
    <property type="match status" value="1"/>
</dbReference>
<feature type="domain" description="Gfo/Idh/MocA-like oxidoreductase N-terminal" evidence="2">
    <location>
        <begin position="5"/>
        <end position="124"/>
    </location>
</feature>
<dbReference type="SUPFAM" id="SSF55347">
    <property type="entry name" value="Glyceraldehyde-3-phosphate dehydrogenase-like, C-terminal domain"/>
    <property type="match status" value="1"/>
</dbReference>
<proteinExistence type="predicted"/>
<keyword evidence="5" id="KW-1185">Reference proteome</keyword>
<dbReference type="Pfam" id="PF22725">
    <property type="entry name" value="GFO_IDH_MocA_C3"/>
    <property type="match status" value="1"/>
</dbReference>
<dbReference type="KEGG" id="rca:Rcas_1190"/>
<dbReference type="InterPro" id="IPR000683">
    <property type="entry name" value="Gfo/Idh/MocA-like_OxRdtase_N"/>
</dbReference>
<dbReference type="HOGENOM" id="CLU_023194_1_4_0"/>
<evidence type="ECO:0000256" key="1">
    <source>
        <dbReference type="ARBA" id="ARBA00023002"/>
    </source>
</evidence>
<sequence length="356" mass="38056">MSTPVRIGIVGAGAVVVHGHVPSLQAIPGVQVIAICDTNLARAQEAAAKFNIPHVFADYRDLIARDDVDAITVAVPNVFHAPVAIAALEAGKHVLCEKPLATSVEDGKAMVAAAEKAGKVLAINMSNRPRPEILMLRQMAQAGRFGKITYAFGRMLRRNGIPGYGSWFTRKELAGGGATMDIGVHMLDMVYWILGFPPVSTVRGEIQAVHGPYERGLGGWGADHVPGGTFDVDDLAAIHLRLANGGLVTIEVTWAIHARNEERIQIAGDLAGADYFPDLYGRDHPLRIYRTEDGVPVEVAPDVPKKEWAWAEGFRHFVAACRGEGAPLATGAEGLAVLRLLEAAYRSAAAGTEVRV</sequence>